<protein>
    <submittedName>
        <fullName evidence="1">Uncharacterized protein</fullName>
    </submittedName>
</protein>
<evidence type="ECO:0000313" key="1">
    <source>
        <dbReference type="EMBL" id="KAF2003664.1"/>
    </source>
</evidence>
<reference evidence="1" key="1">
    <citation type="journal article" date="2020" name="Stud. Mycol.">
        <title>101 Dothideomycetes genomes: a test case for predicting lifestyles and emergence of pathogens.</title>
        <authorList>
            <person name="Haridas S."/>
            <person name="Albert R."/>
            <person name="Binder M."/>
            <person name="Bloem J."/>
            <person name="Labutti K."/>
            <person name="Salamov A."/>
            <person name="Andreopoulos B."/>
            <person name="Baker S."/>
            <person name="Barry K."/>
            <person name="Bills G."/>
            <person name="Bluhm B."/>
            <person name="Cannon C."/>
            <person name="Castanera R."/>
            <person name="Culley D."/>
            <person name="Daum C."/>
            <person name="Ezra D."/>
            <person name="Gonzalez J."/>
            <person name="Henrissat B."/>
            <person name="Kuo A."/>
            <person name="Liang C."/>
            <person name="Lipzen A."/>
            <person name="Lutzoni F."/>
            <person name="Magnuson J."/>
            <person name="Mondo S."/>
            <person name="Nolan M."/>
            <person name="Ohm R."/>
            <person name="Pangilinan J."/>
            <person name="Park H.-J."/>
            <person name="Ramirez L."/>
            <person name="Alfaro M."/>
            <person name="Sun H."/>
            <person name="Tritt A."/>
            <person name="Yoshinaga Y."/>
            <person name="Zwiers L.-H."/>
            <person name="Turgeon B."/>
            <person name="Goodwin S."/>
            <person name="Spatafora J."/>
            <person name="Crous P."/>
            <person name="Grigoriev I."/>
        </authorList>
    </citation>
    <scope>NUCLEOTIDE SEQUENCE</scope>
    <source>
        <strain evidence="1">CBS 123094</strain>
    </source>
</reference>
<dbReference type="EMBL" id="ML977571">
    <property type="protein sequence ID" value="KAF2003664.1"/>
    <property type="molecule type" value="Genomic_DNA"/>
</dbReference>
<gene>
    <name evidence="1" type="ORF">P154DRAFT_589997</name>
</gene>
<evidence type="ECO:0000313" key="2">
    <source>
        <dbReference type="Proteomes" id="UP000799779"/>
    </source>
</evidence>
<organism evidence="1 2">
    <name type="scientific">Amniculicola lignicola CBS 123094</name>
    <dbReference type="NCBI Taxonomy" id="1392246"/>
    <lineage>
        <taxon>Eukaryota</taxon>
        <taxon>Fungi</taxon>
        <taxon>Dikarya</taxon>
        <taxon>Ascomycota</taxon>
        <taxon>Pezizomycotina</taxon>
        <taxon>Dothideomycetes</taxon>
        <taxon>Pleosporomycetidae</taxon>
        <taxon>Pleosporales</taxon>
        <taxon>Amniculicolaceae</taxon>
        <taxon>Amniculicola</taxon>
    </lineage>
</organism>
<name>A0A6A5WRU4_9PLEO</name>
<sequence>MPNLLPDAGEGGTHPLLYLPPSPIHHSNTNTHPCATLPIAHISTAIQSSHPSSLSVHHYVTTLNNLAPKKPHPAPRLPSLVLTLKRNIYDMSSFSPTTCRNYWADVDDIFKKVRRLPSACHFGVCGLHTRGHILVRSSAARFFAFGNETFPLWDVGVTYVLLDRGRGYVRTVVVIERLLILRTPEN</sequence>
<keyword evidence="2" id="KW-1185">Reference proteome</keyword>
<dbReference type="AlphaFoldDB" id="A0A6A5WRU4"/>
<accession>A0A6A5WRU4</accession>
<dbReference type="Proteomes" id="UP000799779">
    <property type="component" value="Unassembled WGS sequence"/>
</dbReference>
<proteinExistence type="predicted"/>